<protein>
    <submittedName>
        <fullName evidence="2">Uncharacterized protein</fullName>
    </submittedName>
</protein>
<sequence length="160" mass="17874">MFPINTIYIIFGVVAAIAAIALFIVFRKNDKLKKGAPALALVALAGVYFFFVNHVYVVTDDNSVDEYGLIMSNDFTLVNGTTVRMEPEKKMDKSWLINNGSRQLVFETVVYGSTSEEPYEFELAGYKAIGLNSSIDYLFVTPPNSIKTKSKSVTKGWLHR</sequence>
<dbReference type="AlphaFoldDB" id="A0AAV5MYD7"/>
<organism evidence="2 3">
    <name type="scientific">Leminorella grimontii</name>
    <dbReference type="NCBI Taxonomy" id="82981"/>
    <lineage>
        <taxon>Bacteria</taxon>
        <taxon>Pseudomonadati</taxon>
        <taxon>Pseudomonadota</taxon>
        <taxon>Gammaproteobacteria</taxon>
        <taxon>Enterobacterales</taxon>
        <taxon>Budviciaceae</taxon>
        <taxon>Leminorella</taxon>
    </lineage>
</organism>
<dbReference type="Proteomes" id="UP001058124">
    <property type="component" value="Unassembled WGS sequence"/>
</dbReference>
<name>A0AAV5MYD7_9GAMM</name>
<accession>A0AAV5MYD7</accession>
<proteinExistence type="predicted"/>
<gene>
    <name evidence="2" type="ORF">SOASR030_04000</name>
</gene>
<feature type="transmembrane region" description="Helical" evidence="1">
    <location>
        <begin position="6"/>
        <end position="26"/>
    </location>
</feature>
<comment type="caution">
    <text evidence="2">The sequence shown here is derived from an EMBL/GenBank/DDBJ whole genome shotgun (WGS) entry which is preliminary data.</text>
</comment>
<keyword evidence="1" id="KW-1133">Transmembrane helix</keyword>
<reference evidence="2" key="1">
    <citation type="submission" date="2022-06" db="EMBL/GenBank/DDBJ databases">
        <title>Draft genome sequences of Leminorella grimontii str. JCM5902.</title>
        <authorList>
            <person name="Wakabayashi Y."/>
            <person name="Kojima K."/>
        </authorList>
    </citation>
    <scope>NUCLEOTIDE SEQUENCE</scope>
    <source>
        <strain evidence="2">JCM 5902</strain>
    </source>
</reference>
<evidence type="ECO:0000313" key="2">
    <source>
        <dbReference type="EMBL" id="GKX54288.1"/>
    </source>
</evidence>
<evidence type="ECO:0000256" key="1">
    <source>
        <dbReference type="SAM" id="Phobius"/>
    </source>
</evidence>
<dbReference type="RefSeq" id="WP_027272870.1">
    <property type="nucleotide sequence ID" value="NZ_BRLH01000001.1"/>
</dbReference>
<evidence type="ECO:0000313" key="3">
    <source>
        <dbReference type="Proteomes" id="UP001058124"/>
    </source>
</evidence>
<keyword evidence="1" id="KW-0472">Membrane</keyword>
<dbReference type="EMBL" id="BRLH01000001">
    <property type="protein sequence ID" value="GKX54288.1"/>
    <property type="molecule type" value="Genomic_DNA"/>
</dbReference>
<keyword evidence="3" id="KW-1185">Reference proteome</keyword>
<feature type="transmembrane region" description="Helical" evidence="1">
    <location>
        <begin position="38"/>
        <end position="57"/>
    </location>
</feature>
<keyword evidence="1" id="KW-0812">Transmembrane</keyword>